<dbReference type="PRINTS" id="PR00111">
    <property type="entry name" value="ABHYDROLASE"/>
</dbReference>
<dbReference type="GO" id="GO:0046464">
    <property type="term" value="P:acylglycerol catabolic process"/>
    <property type="evidence" value="ECO:0007669"/>
    <property type="project" value="TreeGrafter"/>
</dbReference>
<reference evidence="2" key="1">
    <citation type="submission" date="2020-06" db="EMBL/GenBank/DDBJ databases">
        <authorList>
            <person name="Onetto C."/>
        </authorList>
    </citation>
    <scope>NUCLEOTIDE SEQUENCE</scope>
</reference>
<dbReference type="InterPro" id="IPR000073">
    <property type="entry name" value="AB_hydrolase_1"/>
</dbReference>
<sequence length="247" mass="26809">MPFAKVNYKTLYYKDWSPKDDSAPRATLVMGYRCITFDMTGSGLSPYSYVEQSIHSLAEDVIALMDVLSIDKAVFVGHSMSGIVGPELAAEWADRIQGLILVGPVWPTSEVAPVFEDRINKVADKGMDVMADTVPYAAVGSKANSLHHAFIRELLLGMDPAGYISLCRVIANAHKSPPKYGKVTCPTLVIAGEEDKSAPVAGCEKIIDALGSSKKDMVVMSKCGHWHCIEDPSEVGKLSIEFLKQIS</sequence>
<evidence type="ECO:0000259" key="1">
    <source>
        <dbReference type="Pfam" id="PF00561"/>
    </source>
</evidence>
<dbReference type="GO" id="GO:0047372">
    <property type="term" value="F:monoacylglycerol lipase activity"/>
    <property type="evidence" value="ECO:0007669"/>
    <property type="project" value="TreeGrafter"/>
</dbReference>
<evidence type="ECO:0000313" key="2">
    <source>
        <dbReference type="EMBL" id="CAD0100595.1"/>
    </source>
</evidence>
<dbReference type="GO" id="GO:0016020">
    <property type="term" value="C:membrane"/>
    <property type="evidence" value="ECO:0007669"/>
    <property type="project" value="TreeGrafter"/>
</dbReference>
<proteinExistence type="predicted"/>
<comment type="caution">
    <text evidence="2">The sequence shown here is derived from an EMBL/GenBank/DDBJ whole genome shotgun (WGS) entry which is preliminary data.</text>
</comment>
<dbReference type="AlphaFoldDB" id="A0A9N8K6E7"/>
<dbReference type="Gene3D" id="3.40.50.1820">
    <property type="entry name" value="alpha/beta hydrolase"/>
    <property type="match status" value="1"/>
</dbReference>
<accession>A0A9N8K6E7</accession>
<organism evidence="2 3">
    <name type="scientific">Aureobasidium mustum</name>
    <dbReference type="NCBI Taxonomy" id="2773714"/>
    <lineage>
        <taxon>Eukaryota</taxon>
        <taxon>Fungi</taxon>
        <taxon>Dikarya</taxon>
        <taxon>Ascomycota</taxon>
        <taxon>Pezizomycotina</taxon>
        <taxon>Dothideomycetes</taxon>
        <taxon>Dothideomycetidae</taxon>
        <taxon>Dothideales</taxon>
        <taxon>Saccotheciaceae</taxon>
        <taxon>Aureobasidium</taxon>
    </lineage>
</organism>
<keyword evidence="3" id="KW-1185">Reference proteome</keyword>
<dbReference type="InterPro" id="IPR029058">
    <property type="entry name" value="AB_hydrolase_fold"/>
</dbReference>
<dbReference type="OrthoDB" id="408373at2759"/>
<dbReference type="PANTHER" id="PTHR43798">
    <property type="entry name" value="MONOACYLGLYCEROL LIPASE"/>
    <property type="match status" value="1"/>
</dbReference>
<dbReference type="Pfam" id="PF00561">
    <property type="entry name" value="Abhydrolase_1"/>
    <property type="match status" value="1"/>
</dbReference>
<dbReference type="SUPFAM" id="SSF53474">
    <property type="entry name" value="alpha/beta-Hydrolases"/>
    <property type="match status" value="1"/>
</dbReference>
<evidence type="ECO:0000313" key="3">
    <source>
        <dbReference type="Proteomes" id="UP000714618"/>
    </source>
</evidence>
<dbReference type="InterPro" id="IPR050266">
    <property type="entry name" value="AB_hydrolase_sf"/>
</dbReference>
<dbReference type="EMBL" id="CAIJEO010000012">
    <property type="protein sequence ID" value="CAD0100595.1"/>
    <property type="molecule type" value="Genomic_DNA"/>
</dbReference>
<name>A0A9N8K6E7_9PEZI</name>
<feature type="domain" description="AB hydrolase-1" evidence="1">
    <location>
        <begin position="26"/>
        <end position="232"/>
    </location>
</feature>
<dbReference type="Proteomes" id="UP000714618">
    <property type="component" value="Unassembled WGS sequence"/>
</dbReference>
<dbReference type="PANTHER" id="PTHR43798:SF5">
    <property type="entry name" value="MONOACYLGLYCEROL LIPASE ABHD6"/>
    <property type="match status" value="1"/>
</dbReference>
<gene>
    <name evidence="2" type="ORF">AWRI4233_LOCUS9420</name>
</gene>
<protein>
    <recommendedName>
        <fullName evidence="1">AB hydrolase-1 domain-containing protein</fullName>
    </recommendedName>
</protein>